<dbReference type="Gene3D" id="1.20.1250.20">
    <property type="entry name" value="MFS general substrate transporter like domains"/>
    <property type="match status" value="1"/>
</dbReference>
<evidence type="ECO:0000313" key="9">
    <source>
        <dbReference type="Proteomes" id="UP000189177"/>
    </source>
</evidence>
<feature type="transmembrane region" description="Helical" evidence="6">
    <location>
        <begin position="75"/>
        <end position="93"/>
    </location>
</feature>
<dbReference type="Proteomes" id="UP000189177">
    <property type="component" value="Unassembled WGS sequence"/>
</dbReference>
<feature type="transmembrane region" description="Helical" evidence="6">
    <location>
        <begin position="246"/>
        <end position="266"/>
    </location>
</feature>
<dbReference type="AlphaFoldDB" id="A0A1V2ZW10"/>
<evidence type="ECO:0000256" key="1">
    <source>
        <dbReference type="ARBA" id="ARBA00004651"/>
    </source>
</evidence>
<feature type="transmembrane region" description="Helical" evidence="6">
    <location>
        <begin position="214"/>
        <end position="234"/>
    </location>
</feature>
<reference evidence="8 9" key="1">
    <citation type="submission" date="2017-02" db="EMBL/GenBank/DDBJ databases">
        <title>Genomic diversity within the haloalkaliphilic genus Thioalkalivibrio.</title>
        <authorList>
            <person name="Ahn A.-C."/>
            <person name="Meier-Kolthoff J."/>
            <person name="Overmars L."/>
            <person name="Richter M."/>
            <person name="Woyke T."/>
            <person name="Sorokin D.Y."/>
            <person name="Muyzer G."/>
        </authorList>
    </citation>
    <scope>NUCLEOTIDE SEQUENCE [LARGE SCALE GENOMIC DNA]</scope>
    <source>
        <strain evidence="8 9">HL17</strain>
    </source>
</reference>
<gene>
    <name evidence="8" type="ORF">B1A74_11240</name>
</gene>
<dbReference type="InterPro" id="IPR020846">
    <property type="entry name" value="MFS_dom"/>
</dbReference>
<evidence type="ECO:0000256" key="2">
    <source>
        <dbReference type="ARBA" id="ARBA00022475"/>
    </source>
</evidence>
<feature type="transmembrane region" description="Helical" evidence="6">
    <location>
        <begin position="131"/>
        <end position="153"/>
    </location>
</feature>
<keyword evidence="2" id="KW-1003">Cell membrane</keyword>
<feature type="domain" description="Major facilitator superfamily (MFS) profile" evidence="7">
    <location>
        <begin position="1"/>
        <end position="387"/>
    </location>
</feature>
<dbReference type="Pfam" id="PF07690">
    <property type="entry name" value="MFS_1"/>
    <property type="match status" value="1"/>
</dbReference>
<comment type="subcellular location">
    <subcellularLocation>
        <location evidence="1">Cell membrane</location>
        <topology evidence="1">Multi-pass membrane protein</topology>
    </subcellularLocation>
</comment>
<keyword evidence="3 6" id="KW-0812">Transmembrane</keyword>
<comment type="caution">
    <text evidence="8">The sequence shown here is derived from an EMBL/GenBank/DDBJ whole genome shotgun (WGS) entry which is preliminary data.</text>
</comment>
<proteinExistence type="predicted"/>
<feature type="transmembrane region" description="Helical" evidence="6">
    <location>
        <begin position="301"/>
        <end position="326"/>
    </location>
</feature>
<evidence type="ECO:0000256" key="3">
    <source>
        <dbReference type="ARBA" id="ARBA00022692"/>
    </source>
</evidence>
<evidence type="ECO:0000259" key="7">
    <source>
        <dbReference type="PROSITE" id="PS50850"/>
    </source>
</evidence>
<keyword evidence="5 6" id="KW-0472">Membrane</keyword>
<protein>
    <submittedName>
        <fullName evidence="8">MFS transporter</fullName>
    </submittedName>
</protein>
<dbReference type="PANTHER" id="PTHR43124">
    <property type="entry name" value="PURINE EFFLUX PUMP PBUE"/>
    <property type="match status" value="1"/>
</dbReference>
<feature type="transmembrane region" description="Helical" evidence="6">
    <location>
        <begin position="43"/>
        <end position="63"/>
    </location>
</feature>
<dbReference type="RefSeq" id="WP_018946623.1">
    <property type="nucleotide sequence ID" value="NZ_MUZR01000051.1"/>
</dbReference>
<dbReference type="CDD" id="cd17472">
    <property type="entry name" value="MFS_YajR_like"/>
    <property type="match status" value="1"/>
</dbReference>
<feature type="transmembrane region" description="Helical" evidence="6">
    <location>
        <begin position="275"/>
        <end position="295"/>
    </location>
</feature>
<feature type="transmembrane region" description="Helical" evidence="6">
    <location>
        <begin position="12"/>
        <end position="31"/>
    </location>
</feature>
<dbReference type="PANTHER" id="PTHR43124:SF3">
    <property type="entry name" value="CHLORAMPHENICOL EFFLUX PUMP RV0191"/>
    <property type="match status" value="1"/>
</dbReference>
<keyword evidence="9" id="KW-1185">Reference proteome</keyword>
<dbReference type="InterPro" id="IPR011701">
    <property type="entry name" value="MFS"/>
</dbReference>
<evidence type="ECO:0000256" key="5">
    <source>
        <dbReference type="ARBA" id="ARBA00023136"/>
    </source>
</evidence>
<feature type="transmembrane region" description="Helical" evidence="6">
    <location>
        <begin position="159"/>
        <end position="181"/>
    </location>
</feature>
<dbReference type="GO" id="GO:0022857">
    <property type="term" value="F:transmembrane transporter activity"/>
    <property type="evidence" value="ECO:0007669"/>
    <property type="project" value="InterPro"/>
</dbReference>
<organism evidence="8 9">
    <name type="scientific">Thioalkalivibrio halophilus</name>
    <dbReference type="NCBI Taxonomy" id="252474"/>
    <lineage>
        <taxon>Bacteria</taxon>
        <taxon>Pseudomonadati</taxon>
        <taxon>Pseudomonadota</taxon>
        <taxon>Gammaproteobacteria</taxon>
        <taxon>Chromatiales</taxon>
        <taxon>Ectothiorhodospiraceae</taxon>
        <taxon>Thioalkalivibrio</taxon>
    </lineage>
</organism>
<evidence type="ECO:0000256" key="6">
    <source>
        <dbReference type="SAM" id="Phobius"/>
    </source>
</evidence>
<dbReference type="OrthoDB" id="9764259at2"/>
<feature type="transmembrane region" description="Helical" evidence="6">
    <location>
        <begin position="99"/>
        <end position="119"/>
    </location>
</feature>
<dbReference type="InterPro" id="IPR036259">
    <property type="entry name" value="MFS_trans_sf"/>
</dbReference>
<feature type="transmembrane region" description="Helical" evidence="6">
    <location>
        <begin position="363"/>
        <end position="383"/>
    </location>
</feature>
<keyword evidence="4 6" id="KW-1133">Transmembrane helix</keyword>
<dbReference type="GO" id="GO:0005886">
    <property type="term" value="C:plasma membrane"/>
    <property type="evidence" value="ECO:0007669"/>
    <property type="project" value="UniProtKB-SubCell"/>
</dbReference>
<dbReference type="SUPFAM" id="SSF103473">
    <property type="entry name" value="MFS general substrate transporter"/>
    <property type="match status" value="1"/>
</dbReference>
<dbReference type="STRING" id="252474.B1A74_11240"/>
<evidence type="ECO:0000313" key="8">
    <source>
        <dbReference type="EMBL" id="OOC09320.1"/>
    </source>
</evidence>
<accession>A0A1V2ZW10</accession>
<sequence length="456" mass="47502">MNARELRATTGLAAIYGVRMAGLFLILPVFMLHADDIPGATPLLAGLALGIYGLTQAALQIPFGLLSDRLGRKPLIAAGLGLFVLGSLVAGFAEDIHGIILGRALQGAGAVAAVVLALTADLVTEERRTRALAVIGLTIGLTFTVSMALGPVLDRGIGLSGIFLVAAGLGVLALVILLVWVPSPGRLRQHPDMVPQWSALPRVLADPDLARMNAGIFILHLVLAANFLVLPTFLVDGAGLAPADHWAFYLPVLLTGFALMLPGVILGERRRRMHGVLLVAIGLLVVVQAALGLVFHLGGDVWVLALLMVGFFAAFNLLEAGLPAMVSRAAPLAHKGTAMGGFATAQFLGIFAGGALGGALLGLAGPVAVLLASVPALMTWLLLARGRTPEHLVTRTLAVPAVWEGYPVRLLDELRACPGVAEVVLSPDAGSVYLRLRPELQEEGALQTCLERGPAR</sequence>
<evidence type="ECO:0000256" key="4">
    <source>
        <dbReference type="ARBA" id="ARBA00022989"/>
    </source>
</evidence>
<name>A0A1V2ZW10_9GAMM</name>
<dbReference type="EMBL" id="MUZR01000051">
    <property type="protein sequence ID" value="OOC09320.1"/>
    <property type="molecule type" value="Genomic_DNA"/>
</dbReference>
<dbReference type="PROSITE" id="PS50850">
    <property type="entry name" value="MFS"/>
    <property type="match status" value="1"/>
</dbReference>
<feature type="transmembrane region" description="Helical" evidence="6">
    <location>
        <begin position="338"/>
        <end position="357"/>
    </location>
</feature>
<dbReference type="InterPro" id="IPR050189">
    <property type="entry name" value="MFS_Efflux_Transporters"/>
</dbReference>